<dbReference type="OrthoDB" id="185917at2"/>
<reference evidence="3" key="1">
    <citation type="submission" date="2018-09" db="EMBL/GenBank/DDBJ databases">
        <authorList>
            <person name="Livingstone P.G."/>
            <person name="Whitworth D.E."/>
        </authorList>
    </citation>
    <scope>NUCLEOTIDE SEQUENCE [LARGE SCALE GENOMIC DNA]</scope>
    <source>
        <strain evidence="3">CA043D</strain>
    </source>
</reference>
<keyword evidence="1" id="KW-1133">Transmembrane helix</keyword>
<name>A0A3A8JZE4_9BACT</name>
<comment type="caution">
    <text evidence="2">The sequence shown here is derived from an EMBL/GenBank/DDBJ whole genome shotgun (WGS) entry which is preliminary data.</text>
</comment>
<feature type="transmembrane region" description="Helical" evidence="1">
    <location>
        <begin position="145"/>
        <end position="165"/>
    </location>
</feature>
<protein>
    <submittedName>
        <fullName evidence="2">Uncharacterized protein</fullName>
    </submittedName>
</protein>
<feature type="transmembrane region" description="Helical" evidence="1">
    <location>
        <begin position="111"/>
        <end position="133"/>
    </location>
</feature>
<feature type="transmembrane region" description="Helical" evidence="1">
    <location>
        <begin position="314"/>
        <end position="333"/>
    </location>
</feature>
<keyword evidence="1" id="KW-0812">Transmembrane</keyword>
<feature type="transmembrane region" description="Helical" evidence="1">
    <location>
        <begin position="223"/>
        <end position="246"/>
    </location>
</feature>
<evidence type="ECO:0000313" key="2">
    <source>
        <dbReference type="EMBL" id="RKG95691.1"/>
    </source>
</evidence>
<dbReference type="AlphaFoldDB" id="A0A3A8JZE4"/>
<evidence type="ECO:0000256" key="1">
    <source>
        <dbReference type="SAM" id="Phobius"/>
    </source>
</evidence>
<keyword evidence="1" id="KW-0472">Membrane</keyword>
<dbReference type="Proteomes" id="UP000268313">
    <property type="component" value="Unassembled WGS sequence"/>
</dbReference>
<keyword evidence="3" id="KW-1185">Reference proteome</keyword>
<dbReference type="EMBL" id="RAWE01000247">
    <property type="protein sequence ID" value="RKG95691.1"/>
    <property type="molecule type" value="Genomic_DNA"/>
</dbReference>
<feature type="transmembrane region" description="Helical" evidence="1">
    <location>
        <begin position="172"/>
        <end position="191"/>
    </location>
</feature>
<gene>
    <name evidence="2" type="ORF">D7X32_38250</name>
</gene>
<sequence length="345" mass="37401">MSLPSASCPRCGAPRVDGPECPACGVIYLRAEVRAATRQSEARDREAREAVQREAEDQRAALREALEAHTAPTFTPALVAARPEPDPATEGITFHGAETDSEGPLEARLRLAVLPAALVIAWLAVGSPGFHALLRVFLTMPVHEVGHAVTAWFCGFSATPSLWVTSVSEDRSTFMIIVVSGLLGALVWQGWKRRQWAWLGVGAGLLAAHWAGTFGLTRDQGRALFSFGGDAGLMVLGTLLMATFYVPRGHYLHRHQLRWGFVAMGAAAFMDGFEQWWAARTDVDRIPFGRIEGVGLSDPSALVETYGWNVRTVIHGYVTVGVVCLALLGALYLRGLWTARDALRG</sequence>
<feature type="transmembrane region" description="Helical" evidence="1">
    <location>
        <begin position="197"/>
        <end position="216"/>
    </location>
</feature>
<accession>A0A3A8JZE4</accession>
<evidence type="ECO:0000313" key="3">
    <source>
        <dbReference type="Proteomes" id="UP000268313"/>
    </source>
</evidence>
<dbReference type="RefSeq" id="WP_120607464.1">
    <property type="nucleotide sequence ID" value="NZ_RAWE01000247.1"/>
</dbReference>
<organism evidence="2 3">
    <name type="scientific">Corallococcus carmarthensis</name>
    <dbReference type="NCBI Taxonomy" id="2316728"/>
    <lineage>
        <taxon>Bacteria</taxon>
        <taxon>Pseudomonadati</taxon>
        <taxon>Myxococcota</taxon>
        <taxon>Myxococcia</taxon>
        <taxon>Myxococcales</taxon>
        <taxon>Cystobacterineae</taxon>
        <taxon>Myxococcaceae</taxon>
        <taxon>Corallococcus</taxon>
    </lineage>
</organism>
<proteinExistence type="predicted"/>